<dbReference type="InterPro" id="IPR052895">
    <property type="entry name" value="HetReg/Transcr_Mod"/>
</dbReference>
<reference evidence="2" key="1">
    <citation type="journal article" date="2016" name="Genome Biol. Evol.">
        <title>Comparative 'omics' of the Fusarium fujikuroi species complex highlights differences in genetic potential and metabolite synthesis.</title>
        <authorList>
            <person name="Niehaus E.-M."/>
            <person name="Muensterkoetter M."/>
            <person name="Proctor R.H."/>
            <person name="Brown D.W."/>
            <person name="Sharon A."/>
            <person name="Idan Y."/>
            <person name="Oren-Young L."/>
            <person name="Sieber C.M."/>
            <person name="Novak O."/>
            <person name="Pencik A."/>
            <person name="Tarkowska D."/>
            <person name="Hromadova K."/>
            <person name="Freeman S."/>
            <person name="Maymon M."/>
            <person name="Elazar M."/>
            <person name="Youssef S.A."/>
            <person name="El-Shabrawy E.S.M."/>
            <person name="Shalaby A.B.A."/>
            <person name="Houterman P."/>
            <person name="Brock N.L."/>
            <person name="Burkhardt I."/>
            <person name="Tsavkelova E.A."/>
            <person name="Dickschat J.S."/>
            <person name="Galuszka P."/>
            <person name="Gueldener U."/>
            <person name="Tudzynski B."/>
        </authorList>
    </citation>
    <scope>NUCLEOTIDE SEQUENCE [LARGE SCALE GENOMIC DNA]</scope>
    <source>
        <strain evidence="2">ET1</strain>
    </source>
</reference>
<proteinExistence type="predicted"/>
<dbReference type="EMBL" id="FJOF01000006">
    <property type="protein sequence ID" value="CZR42746.1"/>
    <property type="molecule type" value="Genomic_DNA"/>
</dbReference>
<accession>A0A1L7VRR1</accession>
<evidence type="ECO:0000313" key="1">
    <source>
        <dbReference type="EMBL" id="CZR42746.1"/>
    </source>
</evidence>
<comment type="caution">
    <text evidence="1">The sequence shown here is derived from an EMBL/GenBank/DDBJ whole genome shotgun (WGS) entry which is preliminary data.</text>
</comment>
<dbReference type="VEuPathDB" id="FungiDB:FPRO_10049"/>
<dbReference type="GeneID" id="42054921"/>
<dbReference type="Proteomes" id="UP000183971">
    <property type="component" value="Unassembled WGS sequence"/>
</dbReference>
<dbReference type="AlphaFoldDB" id="A0A1L7VRR1"/>
<gene>
    <name evidence="1" type="ORF">FPRO_10049</name>
</gene>
<name>A0A1L7VRR1_FUSPR</name>
<dbReference type="RefSeq" id="XP_031083337.1">
    <property type="nucleotide sequence ID" value="XM_031233508.1"/>
</dbReference>
<evidence type="ECO:0000313" key="2">
    <source>
        <dbReference type="Proteomes" id="UP000183971"/>
    </source>
</evidence>
<protein>
    <submittedName>
        <fullName evidence="1">Related to heterokaryon incompatibility protein (Het-6OR allele)</fullName>
    </submittedName>
</protein>
<dbReference type="PANTHER" id="PTHR24148:SF73">
    <property type="entry name" value="HET DOMAIN PROTEIN (AFU_ORTHOLOGUE AFUA_8G01020)"/>
    <property type="match status" value="1"/>
</dbReference>
<dbReference type="PANTHER" id="PTHR24148">
    <property type="entry name" value="ANKYRIN REPEAT DOMAIN-CONTAINING PROTEIN 39 HOMOLOG-RELATED"/>
    <property type="match status" value="1"/>
</dbReference>
<sequence>MSSDIFQYKPLEHRDSFRLLHLEPSLDHSADLKGSLHHATLSDYNYDLIEPYTALSYVWGDSNNAEKGLQVAMMGRIYSTAHHTVIHLGKSPKGFEKLVKDLKVQSQTMMHENTPASGQFSLAADEVDYVWVRCGDLRMRWHHFCPIVETKNVVAAMLLDTLSDSIVQQGQPRNLTPLKDMNSRRYGAFEAPLSTILFCRRGIGATDPRDIVFGHLGVVSDRDRCDSFTKIDYDRDLAHASVACCSVFTRCYRYRESSPACHEPFSH</sequence>
<keyword evidence="2" id="KW-1185">Reference proteome</keyword>
<organism evidence="1 2">
    <name type="scientific">Fusarium proliferatum (strain ET1)</name>
    <name type="common">Orchid endophyte fungus</name>
    <dbReference type="NCBI Taxonomy" id="1227346"/>
    <lineage>
        <taxon>Eukaryota</taxon>
        <taxon>Fungi</taxon>
        <taxon>Dikarya</taxon>
        <taxon>Ascomycota</taxon>
        <taxon>Pezizomycotina</taxon>
        <taxon>Sordariomycetes</taxon>
        <taxon>Hypocreomycetidae</taxon>
        <taxon>Hypocreales</taxon>
        <taxon>Nectriaceae</taxon>
        <taxon>Fusarium</taxon>
        <taxon>Fusarium fujikuroi species complex</taxon>
    </lineage>
</organism>